<dbReference type="AlphaFoldDB" id="A0ABD6CZF6"/>
<dbReference type="InterPro" id="IPR000644">
    <property type="entry name" value="CBS_dom"/>
</dbReference>
<name>A0ABD6CZF6_9EURY</name>
<keyword evidence="1 2" id="KW-0129">CBS domain</keyword>
<comment type="caution">
    <text evidence="4">The sequence shown here is derived from an EMBL/GenBank/DDBJ whole genome shotgun (WGS) entry which is preliminary data.</text>
</comment>
<gene>
    <name evidence="4" type="ORF">ACFSBJ_08225</name>
</gene>
<organism evidence="4 5">
    <name type="scientific">Haloplanus ruber</name>
    <dbReference type="NCBI Taxonomy" id="869892"/>
    <lineage>
        <taxon>Archaea</taxon>
        <taxon>Methanobacteriati</taxon>
        <taxon>Methanobacteriota</taxon>
        <taxon>Stenosarchaea group</taxon>
        <taxon>Halobacteria</taxon>
        <taxon>Halobacteriales</taxon>
        <taxon>Haloferacaceae</taxon>
        <taxon>Haloplanus</taxon>
    </lineage>
</organism>
<accession>A0ABD6CZF6</accession>
<dbReference type="SMART" id="SM00116">
    <property type="entry name" value="CBS"/>
    <property type="match status" value="2"/>
</dbReference>
<evidence type="ECO:0000313" key="4">
    <source>
        <dbReference type="EMBL" id="MFD1633717.1"/>
    </source>
</evidence>
<evidence type="ECO:0000259" key="3">
    <source>
        <dbReference type="PROSITE" id="PS51371"/>
    </source>
</evidence>
<protein>
    <submittedName>
        <fullName evidence="4">CBS domain-containing protein</fullName>
    </submittedName>
</protein>
<reference evidence="4 5" key="1">
    <citation type="journal article" date="2019" name="Int. J. Syst. Evol. Microbiol.">
        <title>The Global Catalogue of Microorganisms (GCM) 10K type strain sequencing project: providing services to taxonomists for standard genome sequencing and annotation.</title>
        <authorList>
            <consortium name="The Broad Institute Genomics Platform"/>
            <consortium name="The Broad Institute Genome Sequencing Center for Infectious Disease"/>
            <person name="Wu L."/>
            <person name="Ma J."/>
        </authorList>
    </citation>
    <scope>NUCLEOTIDE SEQUENCE [LARGE SCALE GENOMIC DNA]</scope>
    <source>
        <strain evidence="4 5">CGMCC 1.10594</strain>
    </source>
</reference>
<evidence type="ECO:0000256" key="1">
    <source>
        <dbReference type="ARBA" id="ARBA00023122"/>
    </source>
</evidence>
<dbReference type="InterPro" id="IPR051257">
    <property type="entry name" value="Diverse_CBS-Domain"/>
</dbReference>
<dbReference type="PANTHER" id="PTHR43080:SF2">
    <property type="entry name" value="CBS DOMAIN-CONTAINING PROTEIN"/>
    <property type="match status" value="1"/>
</dbReference>
<feature type="domain" description="CBS" evidence="3">
    <location>
        <begin position="10"/>
        <end position="66"/>
    </location>
</feature>
<dbReference type="Proteomes" id="UP001597075">
    <property type="component" value="Unassembled WGS sequence"/>
</dbReference>
<dbReference type="RefSeq" id="WP_256403990.1">
    <property type="nucleotide sequence ID" value="NZ_CP187151.1"/>
</dbReference>
<sequence length="135" mass="13927">MTDTLVKDAMSTPMLTLDAEATVNEASRGMLEAGIKSLVVVGEACRPEGIFTSTDVLEVAADGRPTDEATIGEYMTTPVQTVDPGASLSAVGRRMVEEEVGHLPVTDADGNGVGILTMTDLTEALSGAEVPAEST</sequence>
<dbReference type="PANTHER" id="PTHR43080">
    <property type="entry name" value="CBS DOMAIN-CONTAINING PROTEIN CBSX3, MITOCHONDRIAL"/>
    <property type="match status" value="1"/>
</dbReference>
<dbReference type="Pfam" id="PF00571">
    <property type="entry name" value="CBS"/>
    <property type="match status" value="2"/>
</dbReference>
<dbReference type="CDD" id="cd09836">
    <property type="entry name" value="CBS_pair_arch"/>
    <property type="match status" value="1"/>
</dbReference>
<dbReference type="SUPFAM" id="SSF54631">
    <property type="entry name" value="CBS-domain pair"/>
    <property type="match status" value="1"/>
</dbReference>
<keyword evidence="5" id="KW-1185">Reference proteome</keyword>
<dbReference type="EMBL" id="JBHUDL010000010">
    <property type="protein sequence ID" value="MFD1633717.1"/>
    <property type="molecule type" value="Genomic_DNA"/>
</dbReference>
<dbReference type="InterPro" id="IPR046342">
    <property type="entry name" value="CBS_dom_sf"/>
</dbReference>
<dbReference type="PROSITE" id="PS51371">
    <property type="entry name" value="CBS"/>
    <property type="match status" value="2"/>
</dbReference>
<dbReference type="Gene3D" id="3.10.580.10">
    <property type="entry name" value="CBS-domain"/>
    <property type="match status" value="1"/>
</dbReference>
<evidence type="ECO:0000256" key="2">
    <source>
        <dbReference type="PROSITE-ProRule" id="PRU00703"/>
    </source>
</evidence>
<feature type="domain" description="CBS" evidence="3">
    <location>
        <begin position="75"/>
        <end position="133"/>
    </location>
</feature>
<evidence type="ECO:0000313" key="5">
    <source>
        <dbReference type="Proteomes" id="UP001597075"/>
    </source>
</evidence>
<proteinExistence type="predicted"/>